<gene>
    <name evidence="1" type="ORF">KV203_15545</name>
</gene>
<evidence type="ECO:0000313" key="2">
    <source>
        <dbReference type="Proteomes" id="UP000887023"/>
    </source>
</evidence>
<keyword evidence="2" id="KW-1185">Reference proteome</keyword>
<dbReference type="RefSeq" id="WP_066473031.1">
    <property type="nucleotide sequence ID" value="NZ_CBCRUZ010000008.1"/>
</dbReference>
<dbReference type="SUPFAM" id="SSF53697">
    <property type="entry name" value="SIS domain"/>
    <property type="match status" value="1"/>
</dbReference>
<proteinExistence type="predicted"/>
<name>A0ABX8S5Z1_9ACTN</name>
<dbReference type="InterPro" id="IPR046348">
    <property type="entry name" value="SIS_dom_sf"/>
</dbReference>
<evidence type="ECO:0000313" key="1">
    <source>
        <dbReference type="EMBL" id="QXQ13270.1"/>
    </source>
</evidence>
<reference evidence="1" key="1">
    <citation type="submission" date="2021-07" db="EMBL/GenBank/DDBJ databases">
        <title>Candidatus Kaistella beijingensis sp. nov. isolated from a municipal wastewater treatment plant is involved in sludge foaming.</title>
        <authorList>
            <person name="Song Y."/>
            <person name="Liu S.-J."/>
        </authorList>
    </citation>
    <scope>NUCLEOTIDE SEQUENCE</scope>
    <source>
        <strain evidence="1">DSM 43998</strain>
    </source>
</reference>
<protein>
    <submittedName>
        <fullName evidence="1">TobH protein</fullName>
    </submittedName>
</protein>
<accession>A0ABX8S5Z1</accession>
<dbReference type="Proteomes" id="UP000887023">
    <property type="component" value="Chromosome"/>
</dbReference>
<organism evidence="1 2">
    <name type="scientific">Skermania pinensis</name>
    <dbReference type="NCBI Taxonomy" id="39122"/>
    <lineage>
        <taxon>Bacteria</taxon>
        <taxon>Bacillati</taxon>
        <taxon>Actinomycetota</taxon>
        <taxon>Actinomycetes</taxon>
        <taxon>Mycobacteriales</taxon>
        <taxon>Gordoniaceae</taxon>
        <taxon>Skermania</taxon>
    </lineage>
</organism>
<sequence>MTALSPVVDLDDVDSLEAADTTGALRSAASAGAQVRAIAGDIAESTAGRLADLRPRSVVLVSGSGRPARAAALLSAALADRVSLPIVPATATPSWIGPLDVVLVAGDDAGDLSLAESVDRALRHGAEVVVAAPADGPLRVAGSGRAVLLPARVPVPDHNTLSRYLAAGLGVLAAVDGGRNRALLPDLGRLADALDAEAMRDRPGNEVFHNPAKSLAARMQNRRVMLSGDDAAAAVVARHGVEVLARCAGRVAAGLDLVDALAAADVVTAADRPPGFDPLFHDEELDGPAPGQPARLFVMSTSDDPLSVRRRIARFDDAEVVSVVVEESPPGAPGDASGPGTPVEQLATLSVRLELAAVYLRLVEGSGQAGGKGEP</sequence>
<dbReference type="EMBL" id="CP079105">
    <property type="protein sequence ID" value="QXQ13270.1"/>
    <property type="molecule type" value="Genomic_DNA"/>
</dbReference>